<name>A0ABW2CTZ0_9ACTN</name>
<accession>A0ABW2CTZ0</accession>
<evidence type="ECO:0000259" key="8">
    <source>
        <dbReference type="Pfam" id="PF13515"/>
    </source>
</evidence>
<feature type="transmembrane region" description="Helical" evidence="7">
    <location>
        <begin position="82"/>
        <end position="108"/>
    </location>
</feature>
<evidence type="ECO:0000256" key="3">
    <source>
        <dbReference type="ARBA" id="ARBA00022692"/>
    </source>
</evidence>
<evidence type="ECO:0000313" key="10">
    <source>
        <dbReference type="Proteomes" id="UP001596380"/>
    </source>
</evidence>
<reference evidence="10" key="1">
    <citation type="journal article" date="2019" name="Int. J. Syst. Evol. Microbiol.">
        <title>The Global Catalogue of Microorganisms (GCM) 10K type strain sequencing project: providing services to taxonomists for standard genome sequencing and annotation.</title>
        <authorList>
            <consortium name="The Broad Institute Genomics Platform"/>
            <consortium name="The Broad Institute Genome Sequencing Center for Infectious Disease"/>
            <person name="Wu L."/>
            <person name="Ma J."/>
        </authorList>
    </citation>
    <scope>NUCLEOTIDE SEQUENCE [LARGE SCALE GENOMIC DNA]</scope>
    <source>
        <strain evidence="10">JCM 3369</strain>
    </source>
</reference>
<keyword evidence="10" id="KW-1185">Reference proteome</keyword>
<evidence type="ECO:0000256" key="4">
    <source>
        <dbReference type="ARBA" id="ARBA00022989"/>
    </source>
</evidence>
<dbReference type="Pfam" id="PF13515">
    <property type="entry name" value="FUSC_2"/>
    <property type="match status" value="1"/>
</dbReference>
<keyword evidence="4 7" id="KW-1133">Transmembrane helix</keyword>
<evidence type="ECO:0000256" key="1">
    <source>
        <dbReference type="ARBA" id="ARBA00004651"/>
    </source>
</evidence>
<sequence>LRRPSPAAARGVRAVAAALRPGSPLLPIGARVAVGGALAGWASLALGVGRPYWAVVTAAAVFQANISLTWRRALQRAVGNLAGLALFTALLPITRTGQLALVLAVMAFQFAAEATMARNYWLGSVFVTPMALLMIEFAGAGPARTLVADRWLDTCVGAAFGLLSCAVVTNRRATGRIGAALDRLADATDAARALGRAAAPDPLEAGWARDRVATALVELREAVDVASGEWWQGALPEERVERAEREGHRVLASLALDPARTAGTPAAGP</sequence>
<evidence type="ECO:0000256" key="5">
    <source>
        <dbReference type="ARBA" id="ARBA00023136"/>
    </source>
</evidence>
<evidence type="ECO:0000313" key="9">
    <source>
        <dbReference type="EMBL" id="MFC6885258.1"/>
    </source>
</evidence>
<feature type="transmembrane region" description="Helical" evidence="7">
    <location>
        <begin position="120"/>
        <end position="139"/>
    </location>
</feature>
<keyword evidence="5 7" id="KW-0472">Membrane</keyword>
<evidence type="ECO:0000256" key="6">
    <source>
        <dbReference type="ARBA" id="ARBA00043993"/>
    </source>
</evidence>
<proteinExistence type="inferred from homology"/>
<comment type="subcellular location">
    <subcellularLocation>
        <location evidence="1">Cell membrane</location>
        <topology evidence="1">Multi-pass membrane protein</topology>
    </subcellularLocation>
</comment>
<dbReference type="Proteomes" id="UP001596380">
    <property type="component" value="Unassembled WGS sequence"/>
</dbReference>
<dbReference type="PANTHER" id="PTHR30509:SF9">
    <property type="entry name" value="MULTIDRUG RESISTANCE PROTEIN MDTO"/>
    <property type="match status" value="1"/>
</dbReference>
<dbReference type="PANTHER" id="PTHR30509">
    <property type="entry name" value="P-HYDROXYBENZOIC ACID EFFLUX PUMP SUBUNIT-RELATED"/>
    <property type="match status" value="1"/>
</dbReference>
<organism evidence="9 10">
    <name type="scientific">Actinomadura yumaensis</name>
    <dbReference type="NCBI Taxonomy" id="111807"/>
    <lineage>
        <taxon>Bacteria</taxon>
        <taxon>Bacillati</taxon>
        <taxon>Actinomycetota</taxon>
        <taxon>Actinomycetes</taxon>
        <taxon>Streptosporangiales</taxon>
        <taxon>Thermomonosporaceae</taxon>
        <taxon>Actinomadura</taxon>
    </lineage>
</organism>
<comment type="similarity">
    <text evidence="6">Belongs to the YccS/YhfK family.</text>
</comment>
<dbReference type="InterPro" id="IPR049453">
    <property type="entry name" value="Memb_transporter_dom"/>
</dbReference>
<gene>
    <name evidence="9" type="ORF">ACFQKB_36255</name>
</gene>
<keyword evidence="3 7" id="KW-0812">Transmembrane</keyword>
<protein>
    <submittedName>
        <fullName evidence="9">FUSC family protein</fullName>
    </submittedName>
</protein>
<dbReference type="RefSeq" id="WP_378063920.1">
    <property type="nucleotide sequence ID" value="NZ_JBHSXS010000036.1"/>
</dbReference>
<dbReference type="EMBL" id="JBHSXS010000036">
    <property type="protein sequence ID" value="MFC6885258.1"/>
    <property type="molecule type" value="Genomic_DNA"/>
</dbReference>
<keyword evidence="2" id="KW-1003">Cell membrane</keyword>
<comment type="caution">
    <text evidence="9">The sequence shown here is derived from an EMBL/GenBank/DDBJ whole genome shotgun (WGS) entry which is preliminary data.</text>
</comment>
<evidence type="ECO:0000256" key="2">
    <source>
        <dbReference type="ARBA" id="ARBA00022475"/>
    </source>
</evidence>
<feature type="non-terminal residue" evidence="9">
    <location>
        <position position="1"/>
    </location>
</feature>
<feature type="domain" description="Integral membrane bound transporter" evidence="8">
    <location>
        <begin position="38"/>
        <end position="163"/>
    </location>
</feature>
<evidence type="ECO:0000256" key="7">
    <source>
        <dbReference type="SAM" id="Phobius"/>
    </source>
</evidence>